<gene>
    <name evidence="1" type="ORF">S06H3_60480</name>
</gene>
<evidence type="ECO:0000313" key="1">
    <source>
        <dbReference type="EMBL" id="GAI57263.1"/>
    </source>
</evidence>
<reference evidence="1" key="1">
    <citation type="journal article" date="2014" name="Front. Microbiol.">
        <title>High frequency of phylogenetically diverse reductive dehalogenase-homologous genes in deep subseafloor sedimentary metagenomes.</title>
        <authorList>
            <person name="Kawai M."/>
            <person name="Futagami T."/>
            <person name="Toyoda A."/>
            <person name="Takaki Y."/>
            <person name="Nishi S."/>
            <person name="Hori S."/>
            <person name="Arai W."/>
            <person name="Tsubouchi T."/>
            <person name="Morono Y."/>
            <person name="Uchiyama I."/>
            <person name="Ito T."/>
            <person name="Fujiyama A."/>
            <person name="Inagaki F."/>
            <person name="Takami H."/>
        </authorList>
    </citation>
    <scope>NUCLEOTIDE SEQUENCE</scope>
    <source>
        <strain evidence="1">Expedition CK06-06</strain>
    </source>
</reference>
<accession>X1PN37</accession>
<sequence length="47" mass="4939">MDYPFTIGVLHVSVVPIGAPGPVLVGLGQEEVQVEQALVLELAPVQE</sequence>
<name>X1PN37_9ZZZZ</name>
<dbReference type="EMBL" id="BARV01039459">
    <property type="protein sequence ID" value="GAI57263.1"/>
    <property type="molecule type" value="Genomic_DNA"/>
</dbReference>
<organism evidence="1">
    <name type="scientific">marine sediment metagenome</name>
    <dbReference type="NCBI Taxonomy" id="412755"/>
    <lineage>
        <taxon>unclassified sequences</taxon>
        <taxon>metagenomes</taxon>
        <taxon>ecological metagenomes</taxon>
    </lineage>
</organism>
<comment type="caution">
    <text evidence="1">The sequence shown here is derived from an EMBL/GenBank/DDBJ whole genome shotgun (WGS) entry which is preliminary data.</text>
</comment>
<protein>
    <submittedName>
        <fullName evidence="1">Uncharacterized protein</fullName>
    </submittedName>
</protein>
<proteinExistence type="predicted"/>
<dbReference type="AlphaFoldDB" id="X1PN37"/>